<reference evidence="2" key="1">
    <citation type="submission" date="2011-11" db="EMBL/GenBank/DDBJ databases">
        <title>Decoding the brain transcriptome of the Eastern honeybee (Apis cerana) based on pyrosequencing.</title>
        <authorList>
            <person name="Sun L."/>
            <person name="Zheng H."/>
            <person name="Wang Y."/>
            <person name="Xie X."/>
            <person name="Zhu Y."/>
            <person name="Gu W."/>
            <person name="Wang S."/>
        </authorList>
    </citation>
    <scope>NUCLEOTIDE SEQUENCE</scope>
    <source>
        <tissue evidence="2">Brain</tissue>
    </source>
</reference>
<keyword evidence="2" id="KW-0238">DNA-binding</keyword>
<feature type="compositionally biased region" description="Pro residues" evidence="1">
    <location>
        <begin position="13"/>
        <end position="46"/>
    </location>
</feature>
<sequence length="184" mass="20582">MSPLNRGPLLGPRVPPTGVRPPPPPRFGGRLPPPGLPPRMPPPPMNPVFGPMRQRLPPPPRPGGVNRPSGPMPLFGPRVRAMAPMVPPMGLRGVGPRGPLMRPWHRRALPPQILSHMRPRFSIRNGNVKGKAMNNAKKVSKLEELELKKPWMTDEIRSEIQKKISCMLKQKRIKMQKNGKNLRI</sequence>
<dbReference type="AlphaFoldDB" id="V9IIN5"/>
<gene>
    <name evidence="2" type="ORF">ACCB10526</name>
</gene>
<feature type="region of interest" description="Disordered" evidence="1">
    <location>
        <begin position="1"/>
        <end position="68"/>
    </location>
</feature>
<accession>V9IIN5</accession>
<name>V9IIN5_APICE</name>
<dbReference type="EMBL" id="JR049305">
    <property type="protein sequence ID" value="AEY60925.1"/>
    <property type="molecule type" value="mRNA"/>
</dbReference>
<proteinExistence type="evidence at transcript level"/>
<evidence type="ECO:0000313" key="2">
    <source>
        <dbReference type="EMBL" id="AEY60925.1"/>
    </source>
</evidence>
<dbReference type="GO" id="GO:0003677">
    <property type="term" value="F:DNA binding"/>
    <property type="evidence" value="ECO:0007669"/>
    <property type="project" value="UniProtKB-KW"/>
</dbReference>
<organism evidence="2">
    <name type="scientific">Apis cerana</name>
    <name type="common">Indian honeybee</name>
    <dbReference type="NCBI Taxonomy" id="7461"/>
    <lineage>
        <taxon>Eukaryota</taxon>
        <taxon>Metazoa</taxon>
        <taxon>Ecdysozoa</taxon>
        <taxon>Arthropoda</taxon>
        <taxon>Hexapoda</taxon>
        <taxon>Insecta</taxon>
        <taxon>Pterygota</taxon>
        <taxon>Neoptera</taxon>
        <taxon>Endopterygota</taxon>
        <taxon>Hymenoptera</taxon>
        <taxon>Apocrita</taxon>
        <taxon>Aculeata</taxon>
        <taxon>Apoidea</taxon>
        <taxon>Anthophila</taxon>
        <taxon>Apidae</taxon>
        <taxon>Apis</taxon>
    </lineage>
</organism>
<evidence type="ECO:0000256" key="1">
    <source>
        <dbReference type="SAM" id="MobiDB-lite"/>
    </source>
</evidence>
<protein>
    <submittedName>
        <fullName evidence="2">DNA-binding protein K10-like</fullName>
    </submittedName>
</protein>